<dbReference type="RefSeq" id="WP_154226558.1">
    <property type="nucleotide sequence ID" value="NZ_CP045309.1"/>
</dbReference>
<gene>
    <name evidence="1" type="ORF">G3561_10800</name>
    <name evidence="2" type="ORF">GCE86_09240</name>
</gene>
<evidence type="ECO:0000313" key="4">
    <source>
        <dbReference type="Proteomes" id="UP000477779"/>
    </source>
</evidence>
<proteinExistence type="predicted"/>
<dbReference type="EMBL" id="CP045309">
    <property type="protein sequence ID" value="QGL47211.1"/>
    <property type="molecule type" value="Genomic_DNA"/>
</dbReference>
<evidence type="ECO:0000313" key="3">
    <source>
        <dbReference type="Proteomes" id="UP000402241"/>
    </source>
</evidence>
<dbReference type="AlphaFoldDB" id="A0AAJ2ZE49"/>
<reference evidence="2 3" key="1">
    <citation type="submission" date="2019-10" db="EMBL/GenBank/DDBJ databases">
        <title>Genome Sequence of Micromonospora terminaliae DSM 101760.</title>
        <authorList>
            <person name="Guo L."/>
        </authorList>
    </citation>
    <scope>NUCLEOTIDE SEQUENCE [LARGE SCALE GENOMIC DNA]</scope>
    <source>
        <strain evidence="2 3">DSM 101760</strain>
    </source>
</reference>
<dbReference type="Proteomes" id="UP000477779">
    <property type="component" value="Unassembled WGS sequence"/>
</dbReference>
<name>A0AAJ2ZE49_9ACTN</name>
<dbReference type="EMBL" id="JAAHBZ010000003">
    <property type="protein sequence ID" value="NES28035.1"/>
    <property type="molecule type" value="Genomic_DNA"/>
</dbReference>
<evidence type="ECO:0000313" key="1">
    <source>
        <dbReference type="EMBL" id="NES28035.1"/>
    </source>
</evidence>
<evidence type="ECO:0000313" key="2">
    <source>
        <dbReference type="EMBL" id="QGL47211.1"/>
    </source>
</evidence>
<accession>A0AAJ2ZE49</accession>
<organism evidence="1 4">
    <name type="scientific">Micromonospora terminaliae</name>
    <dbReference type="NCBI Taxonomy" id="1914461"/>
    <lineage>
        <taxon>Bacteria</taxon>
        <taxon>Bacillati</taxon>
        <taxon>Actinomycetota</taxon>
        <taxon>Actinomycetes</taxon>
        <taxon>Micromonosporales</taxon>
        <taxon>Micromonosporaceae</taxon>
        <taxon>Micromonospora</taxon>
    </lineage>
</organism>
<protein>
    <submittedName>
        <fullName evidence="1">Uncharacterized protein</fullName>
    </submittedName>
</protein>
<dbReference type="Proteomes" id="UP000402241">
    <property type="component" value="Chromosome"/>
</dbReference>
<keyword evidence="3" id="KW-1185">Reference proteome</keyword>
<sequence length="92" mass="9956">MHTEPIVIDRVAGPVVVDVSVWKNTVLVGGIPQRGRRGVVQLPAVGGGWLRAKLKQANLFDPYPVIEVDGVKHRTGPETPTRSGSWVCCRSS</sequence>
<reference evidence="1 4" key="2">
    <citation type="submission" date="2020-02" db="EMBL/GenBank/DDBJ databases">
        <title>WGS of Micromonospora spp. isolated from hot spring.</title>
        <authorList>
            <person name="Thawai C."/>
        </authorList>
    </citation>
    <scope>NUCLEOTIDE SEQUENCE [LARGE SCALE GENOMIC DNA]</scope>
    <source>
        <strain evidence="1 4">TMS7</strain>
    </source>
</reference>